<feature type="compositionally biased region" description="Polar residues" evidence="1">
    <location>
        <begin position="17"/>
        <end position="26"/>
    </location>
</feature>
<feature type="region of interest" description="Disordered" evidence="1">
    <location>
        <begin position="1"/>
        <end position="72"/>
    </location>
</feature>
<gene>
    <name evidence="2" type="ORF">M404DRAFT_620322</name>
</gene>
<reference evidence="3" key="2">
    <citation type="submission" date="2015-01" db="EMBL/GenBank/DDBJ databases">
        <title>Evolutionary Origins and Diversification of the Mycorrhizal Mutualists.</title>
        <authorList>
            <consortium name="DOE Joint Genome Institute"/>
            <consortium name="Mycorrhizal Genomics Consortium"/>
            <person name="Kohler A."/>
            <person name="Kuo A."/>
            <person name="Nagy L.G."/>
            <person name="Floudas D."/>
            <person name="Copeland A."/>
            <person name="Barry K.W."/>
            <person name="Cichocki N."/>
            <person name="Veneault-Fourrey C."/>
            <person name="LaButti K."/>
            <person name="Lindquist E.A."/>
            <person name="Lipzen A."/>
            <person name="Lundell T."/>
            <person name="Morin E."/>
            <person name="Murat C."/>
            <person name="Riley R."/>
            <person name="Ohm R."/>
            <person name="Sun H."/>
            <person name="Tunlid A."/>
            <person name="Henrissat B."/>
            <person name="Grigoriev I.V."/>
            <person name="Hibbett D.S."/>
            <person name="Martin F."/>
        </authorList>
    </citation>
    <scope>NUCLEOTIDE SEQUENCE [LARGE SCALE GENOMIC DNA]</scope>
    <source>
        <strain evidence="3">Marx 270</strain>
    </source>
</reference>
<dbReference type="Proteomes" id="UP000054217">
    <property type="component" value="Unassembled WGS sequence"/>
</dbReference>
<sequence length="72" mass="8119">MKKHVTTDVLTPPLGASSPSTLQTRHWAQHQETTEREHHPSLYPLSSESQSLKDNAADRTFRSLSAPQNRLL</sequence>
<proteinExistence type="predicted"/>
<protein>
    <submittedName>
        <fullName evidence="2">Uncharacterized protein</fullName>
    </submittedName>
</protein>
<organism evidence="2 3">
    <name type="scientific">Pisolithus tinctorius Marx 270</name>
    <dbReference type="NCBI Taxonomy" id="870435"/>
    <lineage>
        <taxon>Eukaryota</taxon>
        <taxon>Fungi</taxon>
        <taxon>Dikarya</taxon>
        <taxon>Basidiomycota</taxon>
        <taxon>Agaricomycotina</taxon>
        <taxon>Agaricomycetes</taxon>
        <taxon>Agaricomycetidae</taxon>
        <taxon>Boletales</taxon>
        <taxon>Sclerodermatineae</taxon>
        <taxon>Pisolithaceae</taxon>
        <taxon>Pisolithus</taxon>
    </lineage>
</organism>
<evidence type="ECO:0000313" key="2">
    <source>
        <dbReference type="EMBL" id="KIO03447.1"/>
    </source>
</evidence>
<dbReference type="EMBL" id="KN831976">
    <property type="protein sequence ID" value="KIO03447.1"/>
    <property type="molecule type" value="Genomic_DNA"/>
</dbReference>
<accession>A0A0C3K1M6</accession>
<name>A0A0C3K1M6_PISTI</name>
<evidence type="ECO:0000256" key="1">
    <source>
        <dbReference type="SAM" id="MobiDB-lite"/>
    </source>
</evidence>
<reference evidence="2 3" key="1">
    <citation type="submission" date="2014-04" db="EMBL/GenBank/DDBJ databases">
        <authorList>
            <consortium name="DOE Joint Genome Institute"/>
            <person name="Kuo A."/>
            <person name="Kohler A."/>
            <person name="Costa M.D."/>
            <person name="Nagy L.G."/>
            <person name="Floudas D."/>
            <person name="Copeland A."/>
            <person name="Barry K.W."/>
            <person name="Cichocki N."/>
            <person name="Veneault-Fourrey C."/>
            <person name="LaButti K."/>
            <person name="Lindquist E.A."/>
            <person name="Lipzen A."/>
            <person name="Lundell T."/>
            <person name="Morin E."/>
            <person name="Murat C."/>
            <person name="Sun H."/>
            <person name="Tunlid A."/>
            <person name="Henrissat B."/>
            <person name="Grigoriev I.V."/>
            <person name="Hibbett D.S."/>
            <person name="Martin F."/>
            <person name="Nordberg H.P."/>
            <person name="Cantor M.N."/>
            <person name="Hua S.X."/>
        </authorList>
    </citation>
    <scope>NUCLEOTIDE SEQUENCE [LARGE SCALE GENOMIC DNA]</scope>
    <source>
        <strain evidence="2 3">Marx 270</strain>
    </source>
</reference>
<keyword evidence="3" id="KW-1185">Reference proteome</keyword>
<dbReference type="InParanoid" id="A0A0C3K1M6"/>
<dbReference type="AlphaFoldDB" id="A0A0C3K1M6"/>
<feature type="compositionally biased region" description="Polar residues" evidence="1">
    <location>
        <begin position="44"/>
        <end position="53"/>
    </location>
</feature>
<dbReference type="HOGENOM" id="CLU_2723222_0_0_1"/>
<evidence type="ECO:0000313" key="3">
    <source>
        <dbReference type="Proteomes" id="UP000054217"/>
    </source>
</evidence>
<feature type="compositionally biased region" description="Polar residues" evidence="1">
    <location>
        <begin position="62"/>
        <end position="72"/>
    </location>
</feature>